<reference evidence="7 8" key="1">
    <citation type="journal article" date="2024" name="Nat. Commun.">
        <title>Phylogenomics reveals the evolutionary origins of lichenization in chlorophyte algae.</title>
        <authorList>
            <person name="Puginier C."/>
            <person name="Libourel C."/>
            <person name="Otte J."/>
            <person name="Skaloud P."/>
            <person name="Haon M."/>
            <person name="Grisel S."/>
            <person name="Petersen M."/>
            <person name="Berrin J.G."/>
            <person name="Delaux P.M."/>
            <person name="Dal Grande F."/>
            <person name="Keller J."/>
        </authorList>
    </citation>
    <scope>NUCLEOTIDE SEQUENCE [LARGE SCALE GENOMIC DNA]</scope>
    <source>
        <strain evidence="7 8">SAG 2036</strain>
    </source>
</reference>
<dbReference type="GO" id="GO:0140096">
    <property type="term" value="F:catalytic activity, acting on a protein"/>
    <property type="evidence" value="ECO:0007669"/>
    <property type="project" value="UniProtKB-ARBA"/>
</dbReference>
<evidence type="ECO:0000256" key="1">
    <source>
        <dbReference type="ARBA" id="ARBA00022723"/>
    </source>
</evidence>
<dbReference type="PANTHER" id="PTHR47156">
    <property type="entry name" value="PROTEIN CBG20824"/>
    <property type="match status" value="1"/>
</dbReference>
<keyword evidence="4" id="KW-0862">Zinc</keyword>
<keyword evidence="2 5" id="KW-0863">Zinc-finger</keyword>
<proteinExistence type="predicted"/>
<dbReference type="InterPro" id="IPR001841">
    <property type="entry name" value="Znf_RING"/>
</dbReference>
<dbReference type="AlphaFoldDB" id="A0AAW1PIC2"/>
<evidence type="ECO:0000313" key="8">
    <source>
        <dbReference type="Proteomes" id="UP001465755"/>
    </source>
</evidence>
<dbReference type="PROSITE" id="PS50089">
    <property type="entry name" value="ZF_RING_2"/>
    <property type="match status" value="1"/>
</dbReference>
<dbReference type="InterPro" id="IPR052667">
    <property type="entry name" value="E3_ubiquitin-ligase_RING"/>
</dbReference>
<organism evidence="7 8">
    <name type="scientific">Symbiochloris irregularis</name>
    <dbReference type="NCBI Taxonomy" id="706552"/>
    <lineage>
        <taxon>Eukaryota</taxon>
        <taxon>Viridiplantae</taxon>
        <taxon>Chlorophyta</taxon>
        <taxon>core chlorophytes</taxon>
        <taxon>Trebouxiophyceae</taxon>
        <taxon>Trebouxiales</taxon>
        <taxon>Trebouxiaceae</taxon>
        <taxon>Symbiochloris</taxon>
    </lineage>
</organism>
<feature type="domain" description="RING-type" evidence="6">
    <location>
        <begin position="16"/>
        <end position="72"/>
    </location>
</feature>
<accession>A0AAW1PIC2</accession>
<dbReference type="SMART" id="SM00184">
    <property type="entry name" value="RING"/>
    <property type="match status" value="1"/>
</dbReference>
<dbReference type="InterPro" id="IPR017907">
    <property type="entry name" value="Znf_RING_CS"/>
</dbReference>
<dbReference type="PANTHER" id="PTHR47156:SF10">
    <property type="entry name" value="E3 UBIQUITIN-PROTEIN LIGASE TRIM-21-RELATED"/>
    <property type="match status" value="1"/>
</dbReference>
<dbReference type="InterPro" id="IPR013083">
    <property type="entry name" value="Znf_RING/FYVE/PHD"/>
</dbReference>
<keyword evidence="3" id="KW-0833">Ubl conjugation pathway</keyword>
<evidence type="ECO:0000256" key="5">
    <source>
        <dbReference type="PROSITE-ProRule" id="PRU00175"/>
    </source>
</evidence>
<keyword evidence="8" id="KW-1185">Reference proteome</keyword>
<dbReference type="EMBL" id="JALJOQ010000018">
    <property type="protein sequence ID" value="KAK9809595.1"/>
    <property type="molecule type" value="Genomic_DNA"/>
</dbReference>
<keyword evidence="1" id="KW-0479">Metal-binding</keyword>
<evidence type="ECO:0000313" key="7">
    <source>
        <dbReference type="EMBL" id="KAK9809595.1"/>
    </source>
</evidence>
<dbReference type="InterPro" id="IPR024729">
    <property type="entry name" value="USP7_ICP0-binding_dom"/>
</dbReference>
<gene>
    <name evidence="7" type="ORF">WJX73_005995</name>
</gene>
<dbReference type="PROSITE" id="PS00518">
    <property type="entry name" value="ZF_RING_1"/>
    <property type="match status" value="1"/>
</dbReference>
<dbReference type="Pfam" id="PF12436">
    <property type="entry name" value="USP7_ICP0_bdg"/>
    <property type="match status" value="1"/>
</dbReference>
<protein>
    <recommendedName>
        <fullName evidence="6">RING-type domain-containing protein</fullName>
    </recommendedName>
</protein>
<dbReference type="Gene3D" id="3.10.20.90">
    <property type="entry name" value="Phosphatidylinositol 3-kinase Catalytic Subunit, Chain A, domain 1"/>
    <property type="match status" value="1"/>
</dbReference>
<dbReference type="SUPFAM" id="SSF57850">
    <property type="entry name" value="RING/U-box"/>
    <property type="match status" value="1"/>
</dbReference>
<evidence type="ECO:0000256" key="3">
    <source>
        <dbReference type="ARBA" id="ARBA00022786"/>
    </source>
</evidence>
<name>A0AAW1PIC2_9CHLO</name>
<dbReference type="InterPro" id="IPR018957">
    <property type="entry name" value="Znf_C3HC4_RING-type"/>
</dbReference>
<dbReference type="Proteomes" id="UP001465755">
    <property type="component" value="Unassembled WGS sequence"/>
</dbReference>
<dbReference type="Pfam" id="PF00097">
    <property type="entry name" value="zf-C3HC4"/>
    <property type="match status" value="1"/>
</dbReference>
<evidence type="ECO:0000259" key="6">
    <source>
        <dbReference type="PROSITE" id="PS50089"/>
    </source>
</evidence>
<sequence>MQSLLLVFNPFLASDDNICPRGLNEAATVPAAGFHKQSAKSPYVLHCGHTFCAHCLVALPYEHGGVSCPLCSQLHTTSDRRTPFPVNYALRNLLASLQQQAPGEALEKPDDAGASAPAQENHRFATVRVTTDSILRRQIGSAITFDLVDFNQVDLVLQVPRTNAIAQFKRQFATEHSIPLKYVGHFYAHHAAATSTAYPLLRALCGLPQSTPIAVSEEIKRDPRVMCDGLDVEDTFKEAELRSGDILVVQRDRGAEGQPPHISAQEYLETIKTQEDHSRARLGSAPSSAI</sequence>
<evidence type="ECO:0000256" key="4">
    <source>
        <dbReference type="ARBA" id="ARBA00022833"/>
    </source>
</evidence>
<comment type="caution">
    <text evidence="7">The sequence shown here is derived from an EMBL/GenBank/DDBJ whole genome shotgun (WGS) entry which is preliminary data.</text>
</comment>
<evidence type="ECO:0000256" key="2">
    <source>
        <dbReference type="ARBA" id="ARBA00022771"/>
    </source>
</evidence>
<dbReference type="Gene3D" id="3.30.40.10">
    <property type="entry name" value="Zinc/RING finger domain, C3HC4 (zinc finger)"/>
    <property type="match status" value="1"/>
</dbReference>
<dbReference type="GO" id="GO:0008270">
    <property type="term" value="F:zinc ion binding"/>
    <property type="evidence" value="ECO:0007669"/>
    <property type="project" value="UniProtKB-KW"/>
</dbReference>